<accession>A0A183N5V9</accession>
<sequence>MKTSTSEGKHRIHCTAYMQLDDLEFEDDLALLSQMKLQIGNIISISSLQNSWCRRRQWEEEEDKGVSKSVVVKRHQKIK</sequence>
<name>A0A183N5V9_9TREM</name>
<dbReference type="Proteomes" id="UP000277204">
    <property type="component" value="Unassembled WGS sequence"/>
</dbReference>
<reference evidence="1 2" key="1">
    <citation type="submission" date="2018-11" db="EMBL/GenBank/DDBJ databases">
        <authorList>
            <consortium name="Pathogen Informatics"/>
        </authorList>
    </citation>
    <scope>NUCLEOTIDE SEQUENCE [LARGE SCALE GENOMIC DNA]</scope>
    <source>
        <strain evidence="1 2">Zambia</strain>
    </source>
</reference>
<evidence type="ECO:0000313" key="1">
    <source>
        <dbReference type="EMBL" id="VDP48244.1"/>
    </source>
</evidence>
<evidence type="ECO:0000313" key="2">
    <source>
        <dbReference type="Proteomes" id="UP000277204"/>
    </source>
</evidence>
<keyword evidence="2" id="KW-1185">Reference proteome</keyword>
<protein>
    <submittedName>
        <fullName evidence="1">Uncharacterized protein</fullName>
    </submittedName>
</protein>
<dbReference type="EMBL" id="UZAI01019869">
    <property type="protein sequence ID" value="VDP48244.1"/>
    <property type="molecule type" value="Genomic_DNA"/>
</dbReference>
<proteinExistence type="predicted"/>
<dbReference type="AlphaFoldDB" id="A0A183N5V9"/>
<gene>
    <name evidence="1" type="ORF">SMRZ_LOCUS23684</name>
</gene>
<organism evidence="1 2">
    <name type="scientific">Schistosoma margrebowiei</name>
    <dbReference type="NCBI Taxonomy" id="48269"/>
    <lineage>
        <taxon>Eukaryota</taxon>
        <taxon>Metazoa</taxon>
        <taxon>Spiralia</taxon>
        <taxon>Lophotrochozoa</taxon>
        <taxon>Platyhelminthes</taxon>
        <taxon>Trematoda</taxon>
        <taxon>Digenea</taxon>
        <taxon>Strigeidida</taxon>
        <taxon>Schistosomatoidea</taxon>
        <taxon>Schistosomatidae</taxon>
        <taxon>Schistosoma</taxon>
    </lineage>
</organism>